<dbReference type="STRING" id="1121302.SAMN02745163_01834"/>
<dbReference type="AlphaFoldDB" id="A0A1M6IVX2"/>
<name>A0A1M6IVX2_9CLOT</name>
<sequence length="237" mass="25511">MNESFENYIDKVIYNIAVTGKKASQIKEDLYVSLLEKQKVTGENDPYMLLGDPEEIAAEFRENLGIKDSNISINFNKKHLDYISKTKIFGVPLVHVSTNPFKIAKGVFSFGFISTGIFSFGLVSFGILSFGVLSLGLIVALGAISISALLANGGVALAYGMSLGGVAIAKHIAIGGYVRADIAIGGVAHGVISVFHQNGTGTYLFKAPTNPDDVISCIKQVYPKINEIILKFIKLFI</sequence>
<dbReference type="Proteomes" id="UP000184310">
    <property type="component" value="Unassembled WGS sequence"/>
</dbReference>
<reference evidence="2 3" key="1">
    <citation type="submission" date="2016-11" db="EMBL/GenBank/DDBJ databases">
        <authorList>
            <person name="Jaros S."/>
            <person name="Januszkiewicz K."/>
            <person name="Wedrychowicz H."/>
        </authorList>
    </citation>
    <scope>NUCLEOTIDE SEQUENCE [LARGE SCALE GENOMIC DNA]</scope>
    <source>
        <strain evidence="2 3">DSM 21758</strain>
    </source>
</reference>
<accession>A0A1M6IVX2</accession>
<keyword evidence="1" id="KW-1133">Transmembrane helix</keyword>
<keyword evidence="1" id="KW-0472">Membrane</keyword>
<gene>
    <name evidence="2" type="ORF">SAMN02745163_01834</name>
</gene>
<dbReference type="OrthoDB" id="2606134at2"/>
<evidence type="ECO:0000256" key="1">
    <source>
        <dbReference type="SAM" id="Phobius"/>
    </source>
</evidence>
<evidence type="ECO:0000313" key="2">
    <source>
        <dbReference type="EMBL" id="SHJ38577.1"/>
    </source>
</evidence>
<dbReference type="EMBL" id="FQZB01000008">
    <property type="protein sequence ID" value="SHJ38577.1"/>
    <property type="molecule type" value="Genomic_DNA"/>
</dbReference>
<keyword evidence="1" id="KW-0812">Transmembrane</keyword>
<dbReference type="RefSeq" id="WP_072986375.1">
    <property type="nucleotide sequence ID" value="NZ_FQZB01000008.1"/>
</dbReference>
<protein>
    <submittedName>
        <fullName evidence="2">Uncharacterized protein</fullName>
    </submittedName>
</protein>
<feature type="transmembrane region" description="Helical" evidence="1">
    <location>
        <begin position="107"/>
        <end position="131"/>
    </location>
</feature>
<keyword evidence="3" id="KW-1185">Reference proteome</keyword>
<organism evidence="2 3">
    <name type="scientific">Clostridium cavendishii DSM 21758</name>
    <dbReference type="NCBI Taxonomy" id="1121302"/>
    <lineage>
        <taxon>Bacteria</taxon>
        <taxon>Bacillati</taxon>
        <taxon>Bacillota</taxon>
        <taxon>Clostridia</taxon>
        <taxon>Eubacteriales</taxon>
        <taxon>Clostridiaceae</taxon>
        <taxon>Clostridium</taxon>
    </lineage>
</organism>
<evidence type="ECO:0000313" key="3">
    <source>
        <dbReference type="Proteomes" id="UP000184310"/>
    </source>
</evidence>
<feature type="transmembrane region" description="Helical" evidence="1">
    <location>
        <begin position="137"/>
        <end position="160"/>
    </location>
</feature>
<proteinExistence type="predicted"/>